<proteinExistence type="predicted"/>
<feature type="region of interest" description="Disordered" evidence="1">
    <location>
        <begin position="1"/>
        <end position="97"/>
    </location>
</feature>
<feature type="compositionally biased region" description="Polar residues" evidence="1">
    <location>
        <begin position="19"/>
        <end position="29"/>
    </location>
</feature>
<dbReference type="Gene3D" id="1.10.10.1200">
    <property type="entry name" value="MAGE homology domain, winged helix WH1 motif"/>
    <property type="match status" value="1"/>
</dbReference>
<dbReference type="STRING" id="56216.A0A1A6H6U2"/>
<protein>
    <recommendedName>
        <fullName evidence="2">Melanoma associated antigen N-terminal domain-containing protein</fullName>
    </recommendedName>
</protein>
<dbReference type="EMBL" id="LZPO01044443">
    <property type="protein sequence ID" value="OBS74323.1"/>
    <property type="molecule type" value="Genomic_DNA"/>
</dbReference>
<dbReference type="InterPro" id="IPR041898">
    <property type="entry name" value="MAGE_WH1"/>
</dbReference>
<keyword evidence="4" id="KW-1185">Reference proteome</keyword>
<dbReference type="Proteomes" id="UP000092124">
    <property type="component" value="Unassembled WGS sequence"/>
</dbReference>
<dbReference type="Pfam" id="PF12440">
    <property type="entry name" value="MAGE_N"/>
    <property type="match status" value="1"/>
</dbReference>
<feature type="non-terminal residue" evidence="3">
    <location>
        <position position="151"/>
    </location>
</feature>
<feature type="compositionally biased region" description="Basic residues" evidence="1">
    <location>
        <begin position="1"/>
        <end position="17"/>
    </location>
</feature>
<dbReference type="InterPro" id="IPR021072">
    <property type="entry name" value="MAGE_N"/>
</dbReference>
<name>A0A1A6H6U2_NEOLE</name>
<dbReference type="AlphaFoldDB" id="A0A1A6H6U2"/>
<gene>
    <name evidence="3" type="ORF">A6R68_15137</name>
</gene>
<accession>A0A1A6H6U2</accession>
<reference evidence="3 4" key="1">
    <citation type="submission" date="2016-06" db="EMBL/GenBank/DDBJ databases">
        <title>The Draft Genome Sequence and Annotation of the Desert Woodrat Neotoma lepida.</title>
        <authorList>
            <person name="Campbell M."/>
            <person name="Oakeson K.F."/>
            <person name="Yandell M."/>
            <person name="Halpert J.R."/>
            <person name="Dearing D."/>
        </authorList>
    </citation>
    <scope>NUCLEOTIDE SEQUENCE [LARGE SCALE GENOMIC DNA]</scope>
    <source>
        <strain evidence="3">417</strain>
        <tissue evidence="3">Liver</tissue>
    </source>
</reference>
<evidence type="ECO:0000259" key="2">
    <source>
        <dbReference type="SMART" id="SM01392"/>
    </source>
</evidence>
<organism evidence="3 4">
    <name type="scientific">Neotoma lepida</name>
    <name type="common">Desert woodrat</name>
    <dbReference type="NCBI Taxonomy" id="56216"/>
    <lineage>
        <taxon>Eukaryota</taxon>
        <taxon>Metazoa</taxon>
        <taxon>Chordata</taxon>
        <taxon>Craniata</taxon>
        <taxon>Vertebrata</taxon>
        <taxon>Euteleostomi</taxon>
        <taxon>Mammalia</taxon>
        <taxon>Eutheria</taxon>
        <taxon>Euarchontoglires</taxon>
        <taxon>Glires</taxon>
        <taxon>Rodentia</taxon>
        <taxon>Myomorpha</taxon>
        <taxon>Muroidea</taxon>
        <taxon>Cricetidae</taxon>
        <taxon>Neotominae</taxon>
        <taxon>Neotoma</taxon>
    </lineage>
</organism>
<sequence>MPRGNKSKGRSRAKRQQTRGESQNLQGAQPTAEEEAASPTLGQGDAPSSPDVCTPQMSQEAASHGSPELDVPCSVSGVGAEGSDVGAEGSVAGDDDRRARVAKVAAAIQAARRDPLTRKANALIEFMMEKFKEKKSFTQADMMRVINKKYK</sequence>
<dbReference type="SMART" id="SM01392">
    <property type="entry name" value="MAGE_N"/>
    <property type="match status" value="1"/>
</dbReference>
<evidence type="ECO:0000313" key="4">
    <source>
        <dbReference type="Proteomes" id="UP000092124"/>
    </source>
</evidence>
<comment type="caution">
    <text evidence="3">The sequence shown here is derived from an EMBL/GenBank/DDBJ whole genome shotgun (WGS) entry which is preliminary data.</text>
</comment>
<feature type="domain" description="Melanoma associated antigen N-terminal" evidence="2">
    <location>
        <begin position="3"/>
        <end position="91"/>
    </location>
</feature>
<evidence type="ECO:0000256" key="1">
    <source>
        <dbReference type="SAM" id="MobiDB-lite"/>
    </source>
</evidence>
<evidence type="ECO:0000313" key="3">
    <source>
        <dbReference type="EMBL" id="OBS74323.1"/>
    </source>
</evidence>